<reference evidence="1" key="1">
    <citation type="submission" date="2022-02" db="EMBL/GenBank/DDBJ databases">
        <title>Fredinandcohnia quinoae sp. nov. isolated from Chenopodium quinoa seeds.</title>
        <authorList>
            <person name="Saati-Santamaria Z."/>
            <person name="Flores-Felix J.D."/>
            <person name="Igual J.M."/>
            <person name="Velazquez E."/>
            <person name="Garcia-Fraile P."/>
            <person name="Martinez-Molina E."/>
        </authorList>
    </citation>
    <scope>NUCLEOTIDE SEQUENCE</scope>
    <source>
        <strain evidence="1">SECRCQ15</strain>
    </source>
</reference>
<evidence type="ECO:0000313" key="2">
    <source>
        <dbReference type="Proteomes" id="UP001431131"/>
    </source>
</evidence>
<comment type="caution">
    <text evidence="1">The sequence shown here is derived from an EMBL/GenBank/DDBJ whole genome shotgun (WGS) entry which is preliminary data.</text>
</comment>
<gene>
    <name evidence="1" type="ORF">MJG50_14050</name>
</gene>
<dbReference type="EMBL" id="JAKTTI010000022">
    <property type="protein sequence ID" value="MCH1626457.1"/>
    <property type="molecule type" value="Genomic_DNA"/>
</dbReference>
<dbReference type="Proteomes" id="UP001431131">
    <property type="component" value="Unassembled WGS sequence"/>
</dbReference>
<protein>
    <recommendedName>
        <fullName evidence="3">DUF3127 domain-containing protein</fullName>
    </recommendedName>
</protein>
<name>A0AAW5E8W9_9BACI</name>
<accession>A0AAW5E8W9</accession>
<dbReference type="AlphaFoldDB" id="A0AAW5E8W9"/>
<dbReference type="RefSeq" id="WP_240256373.1">
    <property type="nucleotide sequence ID" value="NZ_JAKTTI010000022.1"/>
</dbReference>
<evidence type="ECO:0000313" key="1">
    <source>
        <dbReference type="EMBL" id="MCH1626457.1"/>
    </source>
</evidence>
<sequence length="91" mass="10669">MKLITGDLYLCKVLKKDIENKNAYLIKVYEKNGKNHHFELTIKTCEIERICIFPIEDQQGIELTVEYVPSIKLNYEKHPNVVSFGKINIEE</sequence>
<evidence type="ECO:0008006" key="3">
    <source>
        <dbReference type="Google" id="ProtNLM"/>
    </source>
</evidence>
<keyword evidence="2" id="KW-1185">Reference proteome</keyword>
<organism evidence="1 2">
    <name type="scientific">Fredinandcohnia quinoae</name>
    <dbReference type="NCBI Taxonomy" id="2918902"/>
    <lineage>
        <taxon>Bacteria</taxon>
        <taxon>Bacillati</taxon>
        <taxon>Bacillota</taxon>
        <taxon>Bacilli</taxon>
        <taxon>Bacillales</taxon>
        <taxon>Bacillaceae</taxon>
        <taxon>Fredinandcohnia</taxon>
    </lineage>
</organism>
<proteinExistence type="predicted"/>